<name>A0A9P6CM72_9AGAR</name>
<evidence type="ECO:0000313" key="2">
    <source>
        <dbReference type="Proteomes" id="UP000807469"/>
    </source>
</evidence>
<gene>
    <name evidence="1" type="ORF">BDN70DRAFT_938538</name>
</gene>
<comment type="caution">
    <text evidence="1">The sequence shown here is derived from an EMBL/GenBank/DDBJ whole genome shotgun (WGS) entry which is preliminary data.</text>
</comment>
<dbReference type="EMBL" id="MU155595">
    <property type="protein sequence ID" value="KAF9471981.1"/>
    <property type="molecule type" value="Genomic_DNA"/>
</dbReference>
<keyword evidence="2" id="KW-1185">Reference proteome</keyword>
<dbReference type="AlphaFoldDB" id="A0A9P6CM72"/>
<proteinExistence type="predicted"/>
<reference evidence="1" key="1">
    <citation type="submission" date="2020-11" db="EMBL/GenBank/DDBJ databases">
        <authorList>
            <consortium name="DOE Joint Genome Institute"/>
            <person name="Ahrendt S."/>
            <person name="Riley R."/>
            <person name="Andreopoulos W."/>
            <person name="Labutti K."/>
            <person name="Pangilinan J."/>
            <person name="Ruiz-Duenas F.J."/>
            <person name="Barrasa J.M."/>
            <person name="Sanchez-Garcia M."/>
            <person name="Camarero S."/>
            <person name="Miyauchi S."/>
            <person name="Serrano A."/>
            <person name="Linde D."/>
            <person name="Babiker R."/>
            <person name="Drula E."/>
            <person name="Ayuso-Fernandez I."/>
            <person name="Pacheco R."/>
            <person name="Padilla G."/>
            <person name="Ferreira P."/>
            <person name="Barriuso J."/>
            <person name="Kellner H."/>
            <person name="Castanera R."/>
            <person name="Alfaro M."/>
            <person name="Ramirez L."/>
            <person name="Pisabarro A.G."/>
            <person name="Kuo A."/>
            <person name="Tritt A."/>
            <person name="Lipzen A."/>
            <person name="He G."/>
            <person name="Yan M."/>
            <person name="Ng V."/>
            <person name="Cullen D."/>
            <person name="Martin F."/>
            <person name="Rosso M.-N."/>
            <person name="Henrissat B."/>
            <person name="Hibbett D."/>
            <person name="Martinez A.T."/>
            <person name="Grigoriev I.V."/>
        </authorList>
    </citation>
    <scope>NUCLEOTIDE SEQUENCE</scope>
    <source>
        <strain evidence="1">CIRM-BRFM 674</strain>
    </source>
</reference>
<organism evidence="1 2">
    <name type="scientific">Pholiota conissans</name>
    <dbReference type="NCBI Taxonomy" id="109636"/>
    <lineage>
        <taxon>Eukaryota</taxon>
        <taxon>Fungi</taxon>
        <taxon>Dikarya</taxon>
        <taxon>Basidiomycota</taxon>
        <taxon>Agaricomycotina</taxon>
        <taxon>Agaricomycetes</taxon>
        <taxon>Agaricomycetidae</taxon>
        <taxon>Agaricales</taxon>
        <taxon>Agaricineae</taxon>
        <taxon>Strophariaceae</taxon>
        <taxon>Pholiota</taxon>
    </lineage>
</organism>
<protein>
    <submittedName>
        <fullName evidence="1">Uncharacterized protein</fullName>
    </submittedName>
</protein>
<sequence length="180" mass="20217">MADKFVEPMPVDQFFNEFLPVPAEHFVFDDRIHKGLFEEVTKKGTENEISTPSRPFVAHFNSSTPIISLTQALVLSLKKSLCQILHYRPNCGRVGSTDLSTAELTFEFKNNTTNDAFCDTPSEGDEDNFVRTSQSSKQTAGQLTSYAVSHSPSNFVPTYSRFSSSRRMRGSFIGIVQEWS</sequence>
<accession>A0A9P6CM72</accession>
<dbReference type="Proteomes" id="UP000807469">
    <property type="component" value="Unassembled WGS sequence"/>
</dbReference>
<evidence type="ECO:0000313" key="1">
    <source>
        <dbReference type="EMBL" id="KAF9471981.1"/>
    </source>
</evidence>